<dbReference type="PIRSF" id="PIRSF001109">
    <property type="entry name" value="Ad_hcy_hydrolase"/>
    <property type="match status" value="1"/>
</dbReference>
<dbReference type="InterPro" id="IPR042172">
    <property type="entry name" value="Adenosylhomocyst_ase-like_sf"/>
</dbReference>
<dbReference type="Proteomes" id="UP000070163">
    <property type="component" value="Unassembled WGS sequence"/>
</dbReference>
<dbReference type="NCBIfam" id="TIGR00936">
    <property type="entry name" value="ahcY"/>
    <property type="match status" value="1"/>
</dbReference>
<dbReference type="FunFam" id="3.40.50.720:FF:000004">
    <property type="entry name" value="Adenosylhomocysteinase"/>
    <property type="match status" value="1"/>
</dbReference>
<feature type="binding site" evidence="5">
    <location>
        <position position="283"/>
    </location>
    <ligand>
        <name>NAD(+)</name>
        <dbReference type="ChEBI" id="CHEBI:57540"/>
    </ligand>
</feature>
<comment type="pathway">
    <text evidence="5">Amino-acid biosynthesis; L-homocysteine biosynthesis; L-homocysteine from S-adenosyl-L-homocysteine: step 1/1.</text>
</comment>
<feature type="binding site" evidence="5 7">
    <location>
        <begin position="162"/>
        <end position="164"/>
    </location>
    <ligand>
        <name>NAD(+)</name>
        <dbReference type="ChEBI" id="CHEBI:57540"/>
    </ligand>
</feature>
<feature type="binding site" evidence="5 7">
    <location>
        <begin position="304"/>
        <end position="306"/>
    </location>
    <ligand>
        <name>NAD(+)</name>
        <dbReference type="ChEBI" id="CHEBI:57540"/>
    </ligand>
</feature>
<dbReference type="PATRIC" id="fig|1698259.3.peg.1282"/>
<protein>
    <recommendedName>
        <fullName evidence="5">Adenosylhomocysteinase</fullName>
        <ecNumber evidence="5">3.13.2.1</ecNumber>
    </recommendedName>
    <alternativeName>
        <fullName evidence="5">S-adenosyl-L-homocysteine hydrolase</fullName>
        <shortName evidence="5">AdoHcyase</shortName>
    </alternativeName>
</protein>
<evidence type="ECO:0000256" key="2">
    <source>
        <dbReference type="ARBA" id="ARBA00022563"/>
    </source>
</evidence>
<dbReference type="InterPro" id="IPR020082">
    <property type="entry name" value="S-Ado-L-homoCys_hydrolase_CS"/>
</dbReference>
<keyword evidence="11" id="KW-1185">Reference proteome</keyword>
<evidence type="ECO:0000256" key="1">
    <source>
        <dbReference type="ARBA" id="ARBA00007122"/>
    </source>
</evidence>
<evidence type="ECO:0000256" key="4">
    <source>
        <dbReference type="ARBA" id="ARBA00023027"/>
    </source>
</evidence>
<feature type="binding site" evidence="5 6">
    <location>
        <position position="65"/>
    </location>
    <ligand>
        <name>substrate</name>
    </ligand>
</feature>
<evidence type="ECO:0000259" key="9">
    <source>
        <dbReference type="SMART" id="SM00997"/>
    </source>
</evidence>
<evidence type="ECO:0000256" key="5">
    <source>
        <dbReference type="HAMAP-Rule" id="MF_00563"/>
    </source>
</evidence>
<evidence type="ECO:0000256" key="6">
    <source>
        <dbReference type="PIRSR" id="PIRSR001109-1"/>
    </source>
</evidence>
<comment type="cofactor">
    <cofactor evidence="5 7">
        <name>NAD(+)</name>
        <dbReference type="ChEBI" id="CHEBI:57540"/>
    </cofactor>
    <text evidence="5 7">Binds 1 NAD(+) per subunit.</text>
</comment>
<dbReference type="EMBL" id="LHXJ01000007">
    <property type="protein sequence ID" value="KXA91510.1"/>
    <property type="molecule type" value="Genomic_DNA"/>
</dbReference>
<dbReference type="AlphaFoldDB" id="A0A133UBF4"/>
<feature type="binding site" evidence="5 6">
    <location>
        <position position="191"/>
    </location>
    <ligand>
        <name>substrate</name>
    </ligand>
</feature>
<evidence type="ECO:0000256" key="7">
    <source>
        <dbReference type="PIRSR" id="PIRSR001109-2"/>
    </source>
</evidence>
<dbReference type="GO" id="GO:0071269">
    <property type="term" value="P:L-homocysteine biosynthetic process"/>
    <property type="evidence" value="ECO:0007669"/>
    <property type="project" value="UniProtKB-UniRule"/>
</dbReference>
<dbReference type="SMART" id="SM00997">
    <property type="entry name" value="AdoHcyase_NAD"/>
    <property type="match status" value="1"/>
</dbReference>
<dbReference type="HAMAP" id="MF_00563">
    <property type="entry name" value="AdoHcyase"/>
    <property type="match status" value="1"/>
</dbReference>
<sequence length="431" mass="47501">MEEGDVKTVSKTDNYTIKNEELSEKGEKEISWAEQHMPVVSDIKEDFESEKPLKGLNIGCCLHVTKETAVLMKTLKAGGASVALCGSNPLSTDDAVAASLVKDGIKVFAWRGLDEDEYFWCIDQIIDSEPNITMDDGGDFTARIHTSDRVPEKDIIGGTEETTTGINRIESMSKKGVLNYPVIAVNDTMTKYLFDNRYGTGQSTIEGIIRAGSTLIAGKTFVVCGYGWCGRGIAMRAEGFGAKVIVTEVDPIKALEAAMNGYRVMPIEEAAKKGDIFVSATGNKHVIGKKALENMKDGAMLANSGHFDIEIDIDYLNKIAERRTEIKPNVKEYKTKDGRKLYLLAEGRLVNLVAANGHPSDVMDMSFANQALVAKWLSERKNEEELENKLHAVPAKIDKKVAERKLGALGIEIDSLSKEQKEYLEKWEYGT</sequence>
<comment type="caution">
    <text evidence="10">The sequence shown here is derived from an EMBL/GenBank/DDBJ whole genome shotgun (WGS) entry which is preliminary data.</text>
</comment>
<dbReference type="Pfam" id="PF00670">
    <property type="entry name" value="AdoHcyase_NAD"/>
    <property type="match status" value="1"/>
</dbReference>
<name>A0A133UBF4_9EURY</name>
<dbReference type="PANTHER" id="PTHR23420">
    <property type="entry name" value="ADENOSYLHOMOCYSTEINASE"/>
    <property type="match status" value="1"/>
</dbReference>
<feature type="binding site" evidence="7">
    <location>
        <position position="358"/>
    </location>
    <ligand>
        <name>NAD(+)</name>
        <dbReference type="ChEBI" id="CHEBI:57540"/>
    </ligand>
</feature>
<evidence type="ECO:0000256" key="3">
    <source>
        <dbReference type="ARBA" id="ARBA00022801"/>
    </source>
</evidence>
<dbReference type="Gene3D" id="3.40.50.1480">
    <property type="entry name" value="Adenosylhomocysteinase-like"/>
    <property type="match status" value="1"/>
</dbReference>
<dbReference type="PANTHER" id="PTHR23420:SF0">
    <property type="entry name" value="ADENOSYLHOMOCYSTEINASE"/>
    <property type="match status" value="1"/>
</dbReference>
<keyword evidence="4 5" id="KW-0520">NAD</keyword>
<keyword evidence="2 5" id="KW-0554">One-carbon metabolism</keyword>
<feature type="binding site" evidence="7">
    <location>
        <begin position="227"/>
        <end position="232"/>
    </location>
    <ligand>
        <name>NAD(+)</name>
        <dbReference type="ChEBI" id="CHEBI:57540"/>
    </ligand>
</feature>
<comment type="catalytic activity">
    <reaction evidence="5">
        <text>S-adenosyl-L-homocysteine + H2O = L-homocysteine + adenosine</text>
        <dbReference type="Rhea" id="RHEA:21708"/>
        <dbReference type="ChEBI" id="CHEBI:15377"/>
        <dbReference type="ChEBI" id="CHEBI:16335"/>
        <dbReference type="ChEBI" id="CHEBI:57856"/>
        <dbReference type="ChEBI" id="CHEBI:58199"/>
        <dbReference type="EC" id="3.13.2.1"/>
    </reaction>
</comment>
<feature type="binding site" evidence="5 7">
    <location>
        <position position="248"/>
    </location>
    <ligand>
        <name>NAD(+)</name>
        <dbReference type="ChEBI" id="CHEBI:57540"/>
    </ligand>
</feature>
<dbReference type="SUPFAM" id="SSF51735">
    <property type="entry name" value="NAD(P)-binding Rossmann-fold domains"/>
    <property type="match status" value="1"/>
</dbReference>
<dbReference type="CDD" id="cd00401">
    <property type="entry name" value="SAHH"/>
    <property type="match status" value="1"/>
</dbReference>
<dbReference type="PROSITE" id="PS00738">
    <property type="entry name" value="ADOHCYASE_1"/>
    <property type="match status" value="1"/>
</dbReference>
<evidence type="ECO:0000313" key="10">
    <source>
        <dbReference type="EMBL" id="KXA91510.1"/>
    </source>
</evidence>
<dbReference type="SUPFAM" id="SSF52283">
    <property type="entry name" value="Formate/glycerate dehydrogenase catalytic domain-like"/>
    <property type="match status" value="1"/>
</dbReference>
<dbReference type="InterPro" id="IPR015878">
    <property type="entry name" value="Ado_hCys_hydrolase_NAD-bd"/>
</dbReference>
<feature type="binding site" evidence="5 6">
    <location>
        <position position="161"/>
    </location>
    <ligand>
        <name>substrate</name>
    </ligand>
</feature>
<feature type="binding site" evidence="5">
    <location>
        <position position="196"/>
    </location>
    <ligand>
        <name>NAD(+)</name>
        <dbReference type="ChEBI" id="CHEBI:57540"/>
    </ligand>
</feature>
<comment type="similarity">
    <text evidence="1 5 8">Belongs to the adenosylhomocysteinase family.</text>
</comment>
<organism evidence="10 11">
    <name type="scientific">candidate division MSBL1 archaeon SCGC-AAA259A05</name>
    <dbReference type="NCBI Taxonomy" id="1698259"/>
    <lineage>
        <taxon>Archaea</taxon>
        <taxon>Methanobacteriati</taxon>
        <taxon>Methanobacteriota</taxon>
        <taxon>candidate division MSBL1</taxon>
    </lineage>
</organism>
<dbReference type="Pfam" id="PF05221">
    <property type="entry name" value="AdoHcyase"/>
    <property type="match status" value="2"/>
</dbReference>
<dbReference type="InterPro" id="IPR036291">
    <property type="entry name" value="NAD(P)-bd_dom_sf"/>
</dbReference>
<reference evidence="10 11" key="1">
    <citation type="journal article" date="2016" name="Sci. Rep.">
        <title>Metabolic traits of an uncultured archaeal lineage -MSBL1- from brine pools of the Red Sea.</title>
        <authorList>
            <person name="Mwirichia R."/>
            <person name="Alam I."/>
            <person name="Rashid M."/>
            <person name="Vinu M."/>
            <person name="Ba-Alawi W."/>
            <person name="Anthony Kamau A."/>
            <person name="Kamanda Ngugi D."/>
            <person name="Goker M."/>
            <person name="Klenk H.P."/>
            <person name="Bajic V."/>
            <person name="Stingl U."/>
        </authorList>
    </citation>
    <scope>NUCLEOTIDE SEQUENCE [LARGE SCALE GENOMIC DNA]</scope>
    <source>
        <strain evidence="10">SCGC-AAA259A05</strain>
    </source>
</reference>
<dbReference type="EC" id="3.13.2.1" evidence="5"/>
<feature type="domain" description="S-adenosyl-L-homocysteine hydrolase NAD binding" evidence="9">
    <location>
        <begin position="196"/>
        <end position="357"/>
    </location>
</feature>
<dbReference type="Gene3D" id="3.40.50.720">
    <property type="entry name" value="NAD(P)-binding Rossmann-like Domain"/>
    <property type="match status" value="1"/>
</dbReference>
<keyword evidence="3 5" id="KW-0378">Hydrolase</keyword>
<feature type="binding site" evidence="5 6">
    <location>
        <position position="136"/>
    </location>
    <ligand>
        <name>substrate</name>
    </ligand>
</feature>
<dbReference type="SMART" id="SM00996">
    <property type="entry name" value="AdoHcyase"/>
    <property type="match status" value="1"/>
</dbReference>
<feature type="binding site" evidence="5 7">
    <location>
        <position position="351"/>
    </location>
    <ligand>
        <name>NAD(+)</name>
        <dbReference type="ChEBI" id="CHEBI:57540"/>
    </ligand>
</feature>
<feature type="binding site" evidence="5 6">
    <location>
        <position position="195"/>
    </location>
    <ligand>
        <name>substrate</name>
    </ligand>
</feature>
<dbReference type="GO" id="GO:0005829">
    <property type="term" value="C:cytosol"/>
    <property type="evidence" value="ECO:0007669"/>
    <property type="project" value="TreeGrafter"/>
</dbReference>
<comment type="function">
    <text evidence="5">May play a key role in the regulation of the intracellular concentration of adenosylhomocysteine.</text>
</comment>
<keyword evidence="5" id="KW-0963">Cytoplasm</keyword>
<comment type="subcellular location">
    <subcellularLocation>
        <location evidence="5">Cytoplasm</location>
    </subcellularLocation>
</comment>
<dbReference type="PROSITE" id="PS00739">
    <property type="entry name" value="ADOHCYASE_2"/>
    <property type="match status" value="1"/>
</dbReference>
<evidence type="ECO:0000313" key="11">
    <source>
        <dbReference type="Proteomes" id="UP000070163"/>
    </source>
</evidence>
<proteinExistence type="inferred from homology"/>
<dbReference type="NCBIfam" id="NF004005">
    <property type="entry name" value="PRK05476.2-3"/>
    <property type="match status" value="1"/>
</dbReference>
<dbReference type="UniPathway" id="UPA00314">
    <property type="reaction ID" value="UER00076"/>
</dbReference>
<gene>
    <name evidence="5" type="primary">ahcY</name>
    <name evidence="10" type="ORF">AKJ57_00960</name>
</gene>
<dbReference type="InterPro" id="IPR000043">
    <property type="entry name" value="Adenosylhomocysteinase-like"/>
</dbReference>
<dbReference type="GO" id="GO:0033353">
    <property type="term" value="P:S-adenosylmethionine cycle"/>
    <property type="evidence" value="ECO:0007669"/>
    <property type="project" value="TreeGrafter"/>
</dbReference>
<feature type="binding site" evidence="5">
    <location>
        <begin position="225"/>
        <end position="230"/>
    </location>
    <ligand>
        <name>NAD(+)</name>
        <dbReference type="ChEBI" id="CHEBI:57540"/>
    </ligand>
</feature>
<accession>A0A133UBF4</accession>
<dbReference type="GO" id="GO:0006730">
    <property type="term" value="P:one-carbon metabolic process"/>
    <property type="evidence" value="ECO:0007669"/>
    <property type="project" value="UniProtKB-UniRule"/>
</dbReference>
<evidence type="ECO:0000256" key="8">
    <source>
        <dbReference type="RuleBase" id="RU004166"/>
    </source>
</evidence>
<dbReference type="GO" id="GO:0004013">
    <property type="term" value="F:adenosylhomocysteinase activity"/>
    <property type="evidence" value="ECO:0007669"/>
    <property type="project" value="UniProtKB-UniRule"/>
</dbReference>